<name>A0A918XT73_9PROT</name>
<evidence type="ECO:0000313" key="5">
    <source>
        <dbReference type="EMBL" id="GHD53373.1"/>
    </source>
</evidence>
<evidence type="ECO:0000313" key="6">
    <source>
        <dbReference type="Proteomes" id="UP000630353"/>
    </source>
</evidence>
<dbReference type="InterPro" id="IPR043137">
    <property type="entry name" value="GGT_ssub_C"/>
</dbReference>
<accession>A0A918XT73</accession>
<dbReference type="RefSeq" id="WP_189990971.1">
    <property type="nucleotide sequence ID" value="NZ_BMZS01000006.1"/>
</dbReference>
<reference evidence="5" key="2">
    <citation type="submission" date="2020-09" db="EMBL/GenBank/DDBJ databases">
        <authorList>
            <person name="Sun Q."/>
            <person name="Kim S."/>
        </authorList>
    </citation>
    <scope>NUCLEOTIDE SEQUENCE</scope>
    <source>
        <strain evidence="5">KCTC 42651</strain>
    </source>
</reference>
<keyword evidence="6" id="KW-1185">Reference proteome</keyword>
<comment type="similarity">
    <text evidence="1">Belongs to the gamma-glutamyltransferase family.</text>
</comment>
<keyword evidence="4" id="KW-0865">Zymogen</keyword>
<evidence type="ECO:0008006" key="7">
    <source>
        <dbReference type="Google" id="ProtNLM"/>
    </source>
</evidence>
<dbReference type="AlphaFoldDB" id="A0A918XT73"/>
<evidence type="ECO:0000256" key="1">
    <source>
        <dbReference type="ARBA" id="ARBA00009381"/>
    </source>
</evidence>
<dbReference type="SUPFAM" id="SSF56235">
    <property type="entry name" value="N-terminal nucleophile aminohydrolases (Ntn hydrolases)"/>
    <property type="match status" value="1"/>
</dbReference>
<dbReference type="Pfam" id="PF01019">
    <property type="entry name" value="G_glu_transpept"/>
    <property type="match status" value="1"/>
</dbReference>
<protein>
    <recommendedName>
        <fullName evidence="7">Gamma-glutamyltranspeptidase / glutathione hydrolase</fullName>
    </recommendedName>
</protein>
<dbReference type="InterPro" id="IPR051792">
    <property type="entry name" value="GGT_bact"/>
</dbReference>
<keyword evidence="2" id="KW-0808">Transferase</keyword>
<gene>
    <name evidence="5" type="ORF">GCM10017083_29990</name>
</gene>
<dbReference type="PRINTS" id="PR01210">
    <property type="entry name" value="GGTRANSPTASE"/>
</dbReference>
<dbReference type="EMBL" id="BMZS01000006">
    <property type="protein sequence ID" value="GHD53373.1"/>
    <property type="molecule type" value="Genomic_DNA"/>
</dbReference>
<dbReference type="Proteomes" id="UP000630353">
    <property type="component" value="Unassembled WGS sequence"/>
</dbReference>
<dbReference type="PANTHER" id="PTHR43199">
    <property type="entry name" value="GLUTATHIONE HYDROLASE"/>
    <property type="match status" value="1"/>
</dbReference>
<proteinExistence type="inferred from homology"/>
<dbReference type="InterPro" id="IPR029055">
    <property type="entry name" value="Ntn_hydrolases_N"/>
</dbReference>
<evidence type="ECO:0000256" key="3">
    <source>
        <dbReference type="ARBA" id="ARBA00022801"/>
    </source>
</evidence>
<organism evidence="5 6">
    <name type="scientific">Thalassobaculum fulvum</name>
    <dbReference type="NCBI Taxonomy" id="1633335"/>
    <lineage>
        <taxon>Bacteria</taxon>
        <taxon>Pseudomonadati</taxon>
        <taxon>Pseudomonadota</taxon>
        <taxon>Alphaproteobacteria</taxon>
        <taxon>Rhodospirillales</taxon>
        <taxon>Thalassobaculaceae</taxon>
        <taxon>Thalassobaculum</taxon>
    </lineage>
</organism>
<dbReference type="GO" id="GO:0016787">
    <property type="term" value="F:hydrolase activity"/>
    <property type="evidence" value="ECO:0007669"/>
    <property type="project" value="UniProtKB-KW"/>
</dbReference>
<dbReference type="Gene3D" id="3.60.20.40">
    <property type="match status" value="1"/>
</dbReference>
<dbReference type="GO" id="GO:0016740">
    <property type="term" value="F:transferase activity"/>
    <property type="evidence" value="ECO:0007669"/>
    <property type="project" value="UniProtKB-KW"/>
</dbReference>
<evidence type="ECO:0000256" key="2">
    <source>
        <dbReference type="ARBA" id="ARBA00022679"/>
    </source>
</evidence>
<dbReference type="PANTHER" id="PTHR43199:SF1">
    <property type="entry name" value="GLUTATHIONE HYDROLASE PROENZYME"/>
    <property type="match status" value="1"/>
</dbReference>
<comment type="caution">
    <text evidence="5">The sequence shown here is derived from an EMBL/GenBank/DDBJ whole genome shotgun (WGS) entry which is preliminary data.</text>
</comment>
<evidence type="ECO:0000256" key="4">
    <source>
        <dbReference type="ARBA" id="ARBA00023145"/>
    </source>
</evidence>
<reference evidence="5" key="1">
    <citation type="journal article" date="2014" name="Int. J. Syst. Evol. Microbiol.">
        <title>Complete genome sequence of Corynebacterium casei LMG S-19264T (=DSM 44701T), isolated from a smear-ripened cheese.</title>
        <authorList>
            <consortium name="US DOE Joint Genome Institute (JGI-PGF)"/>
            <person name="Walter F."/>
            <person name="Albersmeier A."/>
            <person name="Kalinowski J."/>
            <person name="Ruckert C."/>
        </authorList>
    </citation>
    <scope>NUCLEOTIDE SEQUENCE</scope>
    <source>
        <strain evidence="5">KCTC 42651</strain>
    </source>
</reference>
<keyword evidence="3" id="KW-0378">Hydrolase</keyword>
<sequence length="517" mass="53662">MAVAAIAVLALSGCAGSDTKEVPEGFFGSVAVEEPRAALLARDVLVNGGNAADAAVVAYFALAATLPSSGGLGATGSCLVFEPAKTPRFERLAFYPTPASTDGPTVALPTGPRAMFALNARYGRTKFEELLIEAERLARFGEPVSRAFALDLAADGRAVAGDPRVAGAFLPGGRPLNQQDMLIQLDLSATLGRLRGDGVGALYAGPMARDFVEAASRAGFKIDPARLRDALPDWSTVQGLEHDNHLWAVAGQDLGDSALAEVTLALVFEAADWTDGDATERRHLLAEAMARANGVVASGARTVSDDAAQDAMAGYDPRRRGLLASRARLADTLGEQGRQSSGATGFYMVDRAGLAVGCAIGLGAPFGTGRTAPGFGFLLGRSEVAGGDGPGASALVVGNTRTGQLHLAMASSGGRPALSALLGSALDHWELREHMDVVVAAPRTHYAGGGDVMAAEPTLPADQRRGLESVGYRLAEQPELGRVSGFRCVEGIPRRELRCEAAVDPRSRGLGFFERGK</sequence>